<organism evidence="2 3">
    <name type="scientific">Mycolicibacterium tokaiense</name>
    <dbReference type="NCBI Taxonomy" id="39695"/>
    <lineage>
        <taxon>Bacteria</taxon>
        <taxon>Bacillati</taxon>
        <taxon>Actinomycetota</taxon>
        <taxon>Actinomycetes</taxon>
        <taxon>Mycobacteriales</taxon>
        <taxon>Mycobacteriaceae</taxon>
        <taxon>Mycolicibacterium</taxon>
    </lineage>
</organism>
<name>A0A378THT6_9MYCO</name>
<proteinExistence type="predicted"/>
<reference evidence="2 3" key="1">
    <citation type="submission" date="2018-06" db="EMBL/GenBank/DDBJ databases">
        <authorList>
            <consortium name="Pathogen Informatics"/>
            <person name="Doyle S."/>
        </authorList>
    </citation>
    <scope>NUCLEOTIDE SEQUENCE [LARGE SCALE GENOMIC DNA]</scope>
    <source>
        <strain evidence="2 3">NCTC10821</strain>
    </source>
</reference>
<accession>A0A378THT6</accession>
<keyword evidence="3" id="KW-1185">Reference proteome</keyword>
<sequence>MSRVSGTDSAATMTAYRLTSSPVVASEVPKVAPMAGNSPMGSTSVVTARQDANARASSAGSRERRPATAEPPTAVTDVNILSV</sequence>
<feature type="region of interest" description="Disordered" evidence="1">
    <location>
        <begin position="32"/>
        <end position="83"/>
    </location>
</feature>
<gene>
    <name evidence="2" type="ORF">NCTC10821_03642</name>
</gene>
<dbReference type="Proteomes" id="UP000254978">
    <property type="component" value="Unassembled WGS sequence"/>
</dbReference>
<evidence type="ECO:0000313" key="3">
    <source>
        <dbReference type="Proteomes" id="UP000254978"/>
    </source>
</evidence>
<evidence type="ECO:0000313" key="2">
    <source>
        <dbReference type="EMBL" id="STZ60104.1"/>
    </source>
</evidence>
<protein>
    <submittedName>
        <fullName evidence="2">Uncharacterized protein</fullName>
    </submittedName>
</protein>
<dbReference type="EMBL" id="UGQT01000001">
    <property type="protein sequence ID" value="STZ60104.1"/>
    <property type="molecule type" value="Genomic_DNA"/>
</dbReference>
<evidence type="ECO:0000256" key="1">
    <source>
        <dbReference type="SAM" id="MobiDB-lite"/>
    </source>
</evidence>
<dbReference type="AlphaFoldDB" id="A0A378THT6"/>